<accession>A0A2P6R934</accession>
<proteinExistence type="predicted"/>
<keyword evidence="2" id="KW-1185">Reference proteome</keyword>
<reference evidence="1 2" key="1">
    <citation type="journal article" date="2018" name="Nat. Genet.">
        <title>The Rosa genome provides new insights in the design of modern roses.</title>
        <authorList>
            <person name="Bendahmane M."/>
        </authorList>
    </citation>
    <scope>NUCLEOTIDE SEQUENCE [LARGE SCALE GENOMIC DNA]</scope>
    <source>
        <strain evidence="2">cv. Old Blush</strain>
    </source>
</reference>
<dbReference type="Gramene" id="PRQ42937">
    <property type="protein sequence ID" value="PRQ42937"/>
    <property type="gene ID" value="RchiOBHm_Chr3g0463041"/>
</dbReference>
<sequence>MLILKLSWYQEPWPVTVEPRRCSDRSSGVRSSFRCSFLRQFQLSLVFLLVSFHSSRSIVDLVVVLHHRSFGFLS</sequence>
<name>A0A2P6R934_ROSCH</name>
<organism evidence="1 2">
    <name type="scientific">Rosa chinensis</name>
    <name type="common">China rose</name>
    <dbReference type="NCBI Taxonomy" id="74649"/>
    <lineage>
        <taxon>Eukaryota</taxon>
        <taxon>Viridiplantae</taxon>
        <taxon>Streptophyta</taxon>
        <taxon>Embryophyta</taxon>
        <taxon>Tracheophyta</taxon>
        <taxon>Spermatophyta</taxon>
        <taxon>Magnoliopsida</taxon>
        <taxon>eudicotyledons</taxon>
        <taxon>Gunneridae</taxon>
        <taxon>Pentapetalae</taxon>
        <taxon>rosids</taxon>
        <taxon>fabids</taxon>
        <taxon>Rosales</taxon>
        <taxon>Rosaceae</taxon>
        <taxon>Rosoideae</taxon>
        <taxon>Rosoideae incertae sedis</taxon>
        <taxon>Rosa</taxon>
    </lineage>
</organism>
<evidence type="ECO:0000313" key="2">
    <source>
        <dbReference type="Proteomes" id="UP000238479"/>
    </source>
</evidence>
<dbReference type="Proteomes" id="UP000238479">
    <property type="component" value="Chromosome 3"/>
</dbReference>
<dbReference type="AlphaFoldDB" id="A0A2P6R934"/>
<comment type="caution">
    <text evidence="1">The sequence shown here is derived from an EMBL/GenBank/DDBJ whole genome shotgun (WGS) entry which is preliminary data.</text>
</comment>
<dbReference type="EMBL" id="PDCK01000041">
    <property type="protein sequence ID" value="PRQ42937.1"/>
    <property type="molecule type" value="Genomic_DNA"/>
</dbReference>
<gene>
    <name evidence="1" type="ORF">RchiOBHm_Chr3g0463041</name>
</gene>
<protein>
    <submittedName>
        <fullName evidence="1">Uncharacterized protein</fullName>
    </submittedName>
</protein>
<evidence type="ECO:0000313" key="1">
    <source>
        <dbReference type="EMBL" id="PRQ42937.1"/>
    </source>
</evidence>